<dbReference type="PANTHER" id="PTHR43422:SF3">
    <property type="entry name" value="THIAMINE THIAZOLE SYNTHASE"/>
    <property type="match status" value="1"/>
</dbReference>
<gene>
    <name evidence="2" type="ORF">COO17_10155</name>
</gene>
<dbReference type="Gene3D" id="3.50.50.60">
    <property type="entry name" value="FAD/NAD(P)-binding domain"/>
    <property type="match status" value="2"/>
</dbReference>
<dbReference type="InterPro" id="IPR002938">
    <property type="entry name" value="FAD-bd"/>
</dbReference>
<dbReference type="InterPro" id="IPR036188">
    <property type="entry name" value="FAD/NAD-bd_sf"/>
</dbReference>
<sequence>MFNKAIVIGGSIAGKLAAKALSSTFKEVIIIEAGESWNGKSSRKRVPQSNHPHVLLKGGEKAIEELFPNSTNELIEAGSIINNFTRDLKWHQFGLWKQPFTGEVHMIQQSRHLLEWHIQKRIHQISNITIKFGTLVEGLLVDRKLNKVCGVKVKYLETDTQEEVHADLVVDASGFGSKSIEWLREYEIEVQEEKVRIDLFYATKMFKLKENEKLDCCNVLMSPSFPDNPYGVLIQTIEDNRYFVTFSGYANEKAPQTDDEFYDFAENLSISNVTDFLNKAEGITDIKTYKIPYQVRRRFDLVNNVPEGLLVVGDAQCRFDPVFGQGVSVAAMEAHQLQLLLQGRKQLDKTFTQQFYKKAANIIETPWDMTTTEISRHPQLKRELTTKQKFQLWYTKQIYRLSASNSDVYIRLVRVMNLIRSPFHLFHPKVLLSVLLNRKK</sequence>
<evidence type="ECO:0000313" key="2">
    <source>
        <dbReference type="EMBL" id="PDY41771.1"/>
    </source>
</evidence>
<dbReference type="PANTHER" id="PTHR43422">
    <property type="entry name" value="THIAMINE THIAZOLE SYNTHASE"/>
    <property type="match status" value="1"/>
</dbReference>
<feature type="domain" description="FAD-binding" evidence="1">
    <location>
        <begin position="5"/>
        <end position="339"/>
    </location>
</feature>
<evidence type="ECO:0000313" key="3">
    <source>
        <dbReference type="Proteomes" id="UP000220111"/>
    </source>
</evidence>
<dbReference type="Pfam" id="PF01494">
    <property type="entry name" value="FAD_binding_3"/>
    <property type="match status" value="1"/>
</dbReference>
<dbReference type="GO" id="GO:0071949">
    <property type="term" value="F:FAD binding"/>
    <property type="evidence" value="ECO:0007669"/>
    <property type="project" value="InterPro"/>
</dbReference>
<protein>
    <submittedName>
        <fullName evidence="2">Glutamate synthase</fullName>
    </submittedName>
</protein>
<reference evidence="2 3" key="1">
    <citation type="submission" date="2017-09" db="EMBL/GenBank/DDBJ databases">
        <title>Large-scale bioinformatics analysis of Bacillus genomes uncovers conserved roles of natural products in bacterial physiology.</title>
        <authorList>
            <consortium name="Agbiome Team Llc"/>
            <person name="Bleich R.M."/>
            <person name="Grubbs K.J."/>
            <person name="Santa Maria K.C."/>
            <person name="Allen S.E."/>
            <person name="Farag S."/>
            <person name="Shank E.A."/>
            <person name="Bowers A."/>
        </authorList>
    </citation>
    <scope>NUCLEOTIDE SEQUENCE [LARGE SCALE GENOMIC DNA]</scope>
    <source>
        <strain evidence="2 3">AFS098222</strain>
    </source>
</reference>
<evidence type="ECO:0000259" key="1">
    <source>
        <dbReference type="Pfam" id="PF01494"/>
    </source>
</evidence>
<dbReference type="EMBL" id="NVPQ01000022">
    <property type="protein sequence ID" value="PDY41771.1"/>
    <property type="molecule type" value="Genomic_DNA"/>
</dbReference>
<proteinExistence type="predicted"/>
<comment type="caution">
    <text evidence="2">The sequence shown here is derived from an EMBL/GenBank/DDBJ whole genome shotgun (WGS) entry which is preliminary data.</text>
</comment>
<dbReference type="RefSeq" id="WP_088058679.1">
    <property type="nucleotide sequence ID" value="NZ_FMJO01000037.1"/>
</dbReference>
<dbReference type="AlphaFoldDB" id="A0A2A7BUF9"/>
<accession>A0A2A7BUF9</accession>
<dbReference type="Proteomes" id="UP000220111">
    <property type="component" value="Unassembled WGS sequence"/>
</dbReference>
<organism evidence="2 3">
    <name type="scientific">Bacillus wiedmannii</name>
    <dbReference type="NCBI Taxonomy" id="1890302"/>
    <lineage>
        <taxon>Bacteria</taxon>
        <taxon>Bacillati</taxon>
        <taxon>Bacillota</taxon>
        <taxon>Bacilli</taxon>
        <taxon>Bacillales</taxon>
        <taxon>Bacillaceae</taxon>
        <taxon>Bacillus</taxon>
        <taxon>Bacillus cereus group</taxon>
    </lineage>
</organism>
<dbReference type="SUPFAM" id="SSF51905">
    <property type="entry name" value="FAD/NAD(P)-binding domain"/>
    <property type="match status" value="1"/>
</dbReference>
<name>A0A2A7BUF9_9BACI</name>